<dbReference type="Pfam" id="PF00027">
    <property type="entry name" value="cNMP_binding"/>
    <property type="match status" value="1"/>
</dbReference>
<organism evidence="2 3">
    <name type="scientific">Chitinophaga eiseniae</name>
    <dbReference type="NCBI Taxonomy" id="634771"/>
    <lineage>
        <taxon>Bacteria</taxon>
        <taxon>Pseudomonadati</taxon>
        <taxon>Bacteroidota</taxon>
        <taxon>Chitinophagia</taxon>
        <taxon>Chitinophagales</taxon>
        <taxon>Chitinophagaceae</taxon>
        <taxon>Chitinophaga</taxon>
    </lineage>
</organism>
<evidence type="ECO:0000259" key="1">
    <source>
        <dbReference type="Pfam" id="PF00027"/>
    </source>
</evidence>
<keyword evidence="2" id="KW-0418">Kinase</keyword>
<protein>
    <submittedName>
        <fullName evidence="2">cAMP-binding domain of CRP or a regulatory subunit of cAMP-dependent protein kinases</fullName>
    </submittedName>
</protein>
<reference evidence="3" key="1">
    <citation type="submission" date="2017-02" db="EMBL/GenBank/DDBJ databases">
        <authorList>
            <person name="Varghese N."/>
            <person name="Submissions S."/>
        </authorList>
    </citation>
    <scope>NUCLEOTIDE SEQUENCE [LARGE SCALE GENOMIC DNA]</scope>
    <source>
        <strain evidence="3">DSM 22224</strain>
    </source>
</reference>
<evidence type="ECO:0000313" key="2">
    <source>
        <dbReference type="EMBL" id="SKA33372.1"/>
    </source>
</evidence>
<accession>A0A1T4SZ18</accession>
<dbReference type="InterPro" id="IPR018490">
    <property type="entry name" value="cNMP-bd_dom_sf"/>
</dbReference>
<dbReference type="RefSeq" id="WP_078671151.1">
    <property type="nucleotide sequence ID" value="NZ_FUWZ01000003.1"/>
</dbReference>
<sequence>MDEITAFLQTKAGPSFQPDGPEWAGLIDSAEVRTYKKNAIILKRGKRSEEVLLITAGIVASEFSAEDKTVIGRFFPPGTLCTNFDSLLTQVPSRFQIISITPCTVISIPAVEFLRHYYRSNGPGVLFRKMILEIMAEDIWLTDMKLLYSKEEMVYQLREHYPDIIRLVPYKYIAMYLGITAEAYSRILKKSRHKT</sequence>
<dbReference type="InterPro" id="IPR000595">
    <property type="entry name" value="cNMP-bd_dom"/>
</dbReference>
<evidence type="ECO:0000313" key="3">
    <source>
        <dbReference type="Proteomes" id="UP000190367"/>
    </source>
</evidence>
<dbReference type="GO" id="GO:0016301">
    <property type="term" value="F:kinase activity"/>
    <property type="evidence" value="ECO:0007669"/>
    <property type="project" value="UniProtKB-KW"/>
</dbReference>
<keyword evidence="3" id="KW-1185">Reference proteome</keyword>
<dbReference type="EMBL" id="FUWZ01000003">
    <property type="protein sequence ID" value="SKA33372.1"/>
    <property type="molecule type" value="Genomic_DNA"/>
</dbReference>
<dbReference type="STRING" id="634771.SAMN04488128_103827"/>
<gene>
    <name evidence="2" type="ORF">SAMN04488128_103827</name>
</gene>
<keyword evidence="2" id="KW-0808">Transferase</keyword>
<dbReference type="Proteomes" id="UP000190367">
    <property type="component" value="Unassembled WGS sequence"/>
</dbReference>
<name>A0A1T4SZ18_9BACT</name>
<dbReference type="CDD" id="cd00038">
    <property type="entry name" value="CAP_ED"/>
    <property type="match status" value="1"/>
</dbReference>
<proteinExistence type="predicted"/>
<dbReference type="AlphaFoldDB" id="A0A1T4SZ18"/>
<dbReference type="InterPro" id="IPR014710">
    <property type="entry name" value="RmlC-like_jellyroll"/>
</dbReference>
<dbReference type="SUPFAM" id="SSF51206">
    <property type="entry name" value="cAMP-binding domain-like"/>
    <property type="match status" value="1"/>
</dbReference>
<dbReference type="Gene3D" id="2.60.120.10">
    <property type="entry name" value="Jelly Rolls"/>
    <property type="match status" value="1"/>
</dbReference>
<feature type="domain" description="Cyclic nucleotide-binding" evidence="1">
    <location>
        <begin position="33"/>
        <end position="115"/>
    </location>
</feature>
<dbReference type="OrthoDB" id="944427at2"/>